<dbReference type="RefSeq" id="XP_044566652.1">
    <property type="nucleotide sequence ID" value="XM_044702250.1"/>
</dbReference>
<reference evidence="3 4" key="1">
    <citation type="journal article" date="2019" name="Sci. Rep.">
        <title>Nanopore sequencing improves the draft genome of the human pathogenic amoeba Naegleria fowleri.</title>
        <authorList>
            <person name="Liechti N."/>
            <person name="Schurch N."/>
            <person name="Bruggmann R."/>
            <person name="Wittwer M."/>
        </authorList>
    </citation>
    <scope>NUCLEOTIDE SEQUENCE [LARGE SCALE GENOMIC DNA]</scope>
    <source>
        <strain evidence="3 4">ATCC 30894</strain>
    </source>
</reference>
<protein>
    <recommendedName>
        <fullName evidence="5">DUF1264-domain-containing protein</fullName>
    </recommendedName>
</protein>
<evidence type="ECO:0000256" key="1">
    <source>
        <dbReference type="ARBA" id="ARBA00009740"/>
    </source>
</evidence>
<dbReference type="OrthoDB" id="1901244at2759"/>
<evidence type="ECO:0000313" key="4">
    <source>
        <dbReference type="Proteomes" id="UP000444721"/>
    </source>
</evidence>
<dbReference type="VEuPathDB" id="AmoebaDB:NfTy_021790"/>
<feature type="compositionally biased region" description="Polar residues" evidence="2">
    <location>
        <begin position="239"/>
        <end position="252"/>
    </location>
</feature>
<accession>A0A6A5C9K5</accession>
<dbReference type="VEuPathDB" id="AmoebaDB:FDP41_011800"/>
<dbReference type="OMA" id="CTWQADR"/>
<proteinExistence type="inferred from homology"/>
<dbReference type="Pfam" id="PF06884">
    <property type="entry name" value="DUF1264"/>
    <property type="match status" value="1"/>
</dbReference>
<evidence type="ECO:0000313" key="3">
    <source>
        <dbReference type="EMBL" id="KAF0981939.1"/>
    </source>
</evidence>
<comment type="caution">
    <text evidence="3">The sequence shown here is derived from an EMBL/GenBank/DDBJ whole genome shotgun (WGS) entry which is preliminary data.</text>
</comment>
<sequence length="290" mass="32539">MKLHRWAPILGTVLGAAGLYTYLNAGPSIQTVVDPGFEPIRHIHKHICGLHGYGYDMNRVVTAHHYCSHPNEHICQCVIYDNDTKDARLIGIEYIISEELYNKLDPEEQKLWHSHVYEVKGGLITCPNIPTMAETEIMKFLIKSYGKTIHTWQVDLGHDIPIGLPNIMMAYTQEDPCFQKAIHDRDAKYLVDRRALIKNRQDLKEPMIHPNADSWSKGNNKLRLVLSETKDISESSSSTNVKSLTTPTSGITSDARGALQESTTIGSNTTTPKVATSCNDQEESLTEPNE</sequence>
<keyword evidence="4" id="KW-1185">Reference proteome</keyword>
<comment type="similarity">
    <text evidence="1">Belongs to the OBAP family.</text>
</comment>
<feature type="compositionally biased region" description="Acidic residues" evidence="2">
    <location>
        <begin position="280"/>
        <end position="290"/>
    </location>
</feature>
<gene>
    <name evidence="3" type="ORF">FDP41_011800</name>
</gene>
<name>A0A6A5C9K5_NAEFO</name>
<feature type="region of interest" description="Disordered" evidence="2">
    <location>
        <begin position="235"/>
        <end position="290"/>
    </location>
</feature>
<organism evidence="3 4">
    <name type="scientific">Naegleria fowleri</name>
    <name type="common">Brain eating amoeba</name>
    <dbReference type="NCBI Taxonomy" id="5763"/>
    <lineage>
        <taxon>Eukaryota</taxon>
        <taxon>Discoba</taxon>
        <taxon>Heterolobosea</taxon>
        <taxon>Tetramitia</taxon>
        <taxon>Eutetramitia</taxon>
        <taxon>Vahlkampfiidae</taxon>
        <taxon>Naegleria</taxon>
    </lineage>
</organism>
<evidence type="ECO:0000256" key="2">
    <source>
        <dbReference type="SAM" id="MobiDB-lite"/>
    </source>
</evidence>
<dbReference type="InterPro" id="IPR010686">
    <property type="entry name" value="OBAP-like"/>
</dbReference>
<dbReference type="AlphaFoldDB" id="A0A6A5C9K5"/>
<dbReference type="GeneID" id="68119015"/>
<evidence type="ECO:0008006" key="5">
    <source>
        <dbReference type="Google" id="ProtNLM"/>
    </source>
</evidence>
<dbReference type="PANTHER" id="PTHR31360:SF0">
    <property type="entry name" value="OIL BODY-ASSOCIATED PROTEIN 1B"/>
    <property type="match status" value="1"/>
</dbReference>
<feature type="compositionally biased region" description="Polar residues" evidence="2">
    <location>
        <begin position="260"/>
        <end position="279"/>
    </location>
</feature>
<dbReference type="PANTHER" id="PTHR31360">
    <property type="match status" value="1"/>
</dbReference>
<dbReference type="EMBL" id="VFQX01000012">
    <property type="protein sequence ID" value="KAF0981939.1"/>
    <property type="molecule type" value="Genomic_DNA"/>
</dbReference>
<dbReference type="Proteomes" id="UP000444721">
    <property type="component" value="Unassembled WGS sequence"/>
</dbReference>